<evidence type="ECO:0000313" key="1">
    <source>
        <dbReference type="EMBL" id="MTW10880.1"/>
    </source>
</evidence>
<dbReference type="EMBL" id="WNKX01000006">
    <property type="protein sequence ID" value="MTW10880.1"/>
    <property type="molecule type" value="Genomic_DNA"/>
</dbReference>
<protein>
    <submittedName>
        <fullName evidence="1">Uncharacterized protein</fullName>
    </submittedName>
</protein>
<dbReference type="OrthoDB" id="72428at2"/>
<dbReference type="AlphaFoldDB" id="A0A6L6QFH7"/>
<sequence length="132" mass="14933">MTANLKINDYPRWNYYQESAQLVFSGGELPDLVADVEFVGTLSTSSNTWMWSWANFSLLEEVRSRIEAVRGFGEEHDYPHLTVPKWAADMQDGWHMTAIAADTLGALGAYRVPTDNGFIFMVILSAKHRYPA</sequence>
<dbReference type="Pfam" id="PF21813">
    <property type="entry name" value="DUF6882"/>
    <property type="match status" value="1"/>
</dbReference>
<gene>
    <name evidence="1" type="ORF">GM658_09710</name>
</gene>
<accession>A0A6L6QFH7</accession>
<name>A0A6L6QFH7_9BURK</name>
<evidence type="ECO:0000313" key="2">
    <source>
        <dbReference type="Proteomes" id="UP000472320"/>
    </source>
</evidence>
<dbReference type="InterPro" id="IPR049249">
    <property type="entry name" value="DUF6882"/>
</dbReference>
<keyword evidence="2" id="KW-1185">Reference proteome</keyword>
<reference evidence="1 2" key="1">
    <citation type="submission" date="2019-11" db="EMBL/GenBank/DDBJ databases">
        <title>Type strains purchased from KCTC, JCM and DSMZ.</title>
        <authorList>
            <person name="Lu H."/>
        </authorList>
    </citation>
    <scope>NUCLEOTIDE SEQUENCE [LARGE SCALE GENOMIC DNA]</scope>
    <source>
        <strain evidence="1 2">JCM 31587</strain>
    </source>
</reference>
<organism evidence="1 2">
    <name type="scientific">Massilia eburnea</name>
    <dbReference type="NCBI Taxonomy" id="1776165"/>
    <lineage>
        <taxon>Bacteria</taxon>
        <taxon>Pseudomonadati</taxon>
        <taxon>Pseudomonadota</taxon>
        <taxon>Betaproteobacteria</taxon>
        <taxon>Burkholderiales</taxon>
        <taxon>Oxalobacteraceae</taxon>
        <taxon>Telluria group</taxon>
        <taxon>Massilia</taxon>
    </lineage>
</organism>
<dbReference type="Proteomes" id="UP000472320">
    <property type="component" value="Unassembled WGS sequence"/>
</dbReference>
<proteinExistence type="predicted"/>
<comment type="caution">
    <text evidence="1">The sequence shown here is derived from an EMBL/GenBank/DDBJ whole genome shotgun (WGS) entry which is preliminary data.</text>
</comment>